<proteinExistence type="predicted"/>
<keyword evidence="2" id="KW-1185">Reference proteome</keyword>
<protein>
    <submittedName>
        <fullName evidence="1">Uncharacterized protein DUF2336</fullName>
    </submittedName>
</protein>
<dbReference type="EMBL" id="SNZR01000016">
    <property type="protein sequence ID" value="TDR87152.1"/>
    <property type="molecule type" value="Genomic_DNA"/>
</dbReference>
<gene>
    <name evidence="1" type="ORF">EV668_4232</name>
</gene>
<dbReference type="Pfam" id="PF10098">
    <property type="entry name" value="DUF2336"/>
    <property type="match status" value="1"/>
</dbReference>
<reference evidence="1 2" key="1">
    <citation type="submission" date="2019-03" db="EMBL/GenBank/DDBJ databases">
        <title>Genomic Encyclopedia of Type Strains, Phase IV (KMG-IV): sequencing the most valuable type-strain genomes for metagenomic binning, comparative biology and taxonomic classification.</title>
        <authorList>
            <person name="Goeker M."/>
        </authorList>
    </citation>
    <scope>NUCLEOTIDE SEQUENCE [LARGE SCALE GENOMIC DNA]</scope>
    <source>
        <strain evidence="1 2">DSM 25903</strain>
    </source>
</reference>
<evidence type="ECO:0000313" key="1">
    <source>
        <dbReference type="EMBL" id="TDR87152.1"/>
    </source>
</evidence>
<dbReference type="Proteomes" id="UP000295122">
    <property type="component" value="Unassembled WGS sequence"/>
</dbReference>
<sequence>MASIEHILAEMDAAAGRQSTGELSRVLALATGHLASGGEPHSRLDRAMQRLVRAAGPEERAEIAGQLAPLETSPPGLVGMLALDEIAIARPVLMRSPVLTDQHLLMVVLLRDREHHLAICERALLAEPVGDLLVTRGDRGVRAALARHAGARLSACALATLIQLARRDEALAQALASRRRAHA</sequence>
<dbReference type="AlphaFoldDB" id="A0A4R7BQW2"/>
<name>A0A4R7BQW2_9HYPH</name>
<comment type="caution">
    <text evidence="1">The sequence shown here is derived from an EMBL/GenBank/DDBJ whole genome shotgun (WGS) entry which is preliminary data.</text>
</comment>
<accession>A0A4R7BQW2</accession>
<dbReference type="RefSeq" id="WP_166652577.1">
    <property type="nucleotide sequence ID" value="NZ_SNZR01000016.1"/>
</dbReference>
<evidence type="ECO:0000313" key="2">
    <source>
        <dbReference type="Proteomes" id="UP000295122"/>
    </source>
</evidence>
<dbReference type="InterPro" id="IPR019285">
    <property type="entry name" value="DUF2336"/>
</dbReference>
<organism evidence="1 2">
    <name type="scientific">Enterovirga rhinocerotis</name>
    <dbReference type="NCBI Taxonomy" id="1339210"/>
    <lineage>
        <taxon>Bacteria</taxon>
        <taxon>Pseudomonadati</taxon>
        <taxon>Pseudomonadota</taxon>
        <taxon>Alphaproteobacteria</taxon>
        <taxon>Hyphomicrobiales</taxon>
        <taxon>Methylobacteriaceae</taxon>
        <taxon>Enterovirga</taxon>
    </lineage>
</organism>